<dbReference type="Pfam" id="PF00929">
    <property type="entry name" value="RNase_T"/>
    <property type="match status" value="1"/>
</dbReference>
<dbReference type="InterPro" id="IPR013520">
    <property type="entry name" value="Ribonucl_H"/>
</dbReference>
<name>A0A753XLC4_SALER</name>
<reference evidence="5" key="2">
    <citation type="submission" date="2020-02" db="EMBL/GenBank/DDBJ databases">
        <authorList>
            <consortium name="NCBI Pathogen Detection Project"/>
        </authorList>
    </citation>
    <scope>NUCLEOTIDE SEQUENCE</scope>
    <source>
        <strain evidence="5">MA.P544532/0</strain>
    </source>
</reference>
<proteinExistence type="predicted"/>
<dbReference type="SMART" id="SM00479">
    <property type="entry name" value="EXOIII"/>
    <property type="match status" value="1"/>
</dbReference>
<accession>A0A753XLC4</accession>
<keyword evidence="3" id="KW-0175">Coiled coil</keyword>
<feature type="coiled-coil region" evidence="3">
    <location>
        <begin position="368"/>
        <end position="402"/>
    </location>
</feature>
<evidence type="ECO:0000313" key="5">
    <source>
        <dbReference type="EMBL" id="HAF8462665.1"/>
    </source>
</evidence>
<keyword evidence="2" id="KW-0378">Hydrolase</keyword>
<dbReference type="PANTHER" id="PTHR30231">
    <property type="entry name" value="DNA POLYMERASE III SUBUNIT EPSILON"/>
    <property type="match status" value="1"/>
</dbReference>
<keyword evidence="2" id="KW-0269">Exonuclease</keyword>
<dbReference type="AlphaFoldDB" id="A0A753XLC4"/>
<dbReference type="InterPro" id="IPR012337">
    <property type="entry name" value="RNaseH-like_sf"/>
</dbReference>
<comment type="caution">
    <text evidence="5">The sequence shown here is derived from an EMBL/GenBank/DDBJ whole genome shotgun (WGS) entry which is preliminary data.</text>
</comment>
<dbReference type="GO" id="GO:0005829">
    <property type="term" value="C:cytosol"/>
    <property type="evidence" value="ECO:0007669"/>
    <property type="project" value="TreeGrafter"/>
</dbReference>
<protein>
    <recommendedName>
        <fullName evidence="4">Exonuclease domain-containing protein</fullName>
    </recommendedName>
</protein>
<dbReference type="GO" id="GO:0045004">
    <property type="term" value="P:DNA replication proofreading"/>
    <property type="evidence" value="ECO:0007669"/>
    <property type="project" value="TreeGrafter"/>
</dbReference>
<dbReference type="Pfam" id="PF13935">
    <property type="entry name" value="Ead_Ea22"/>
    <property type="match status" value="1"/>
</dbReference>
<dbReference type="GO" id="GO:0003676">
    <property type="term" value="F:nucleic acid binding"/>
    <property type="evidence" value="ECO:0007669"/>
    <property type="project" value="InterPro"/>
</dbReference>
<dbReference type="PANTHER" id="PTHR30231:SF41">
    <property type="entry name" value="DNA POLYMERASE III SUBUNIT EPSILON"/>
    <property type="match status" value="1"/>
</dbReference>
<dbReference type="CDD" id="cd06127">
    <property type="entry name" value="DEDDh"/>
    <property type="match status" value="1"/>
</dbReference>
<keyword evidence="1" id="KW-0540">Nuclease</keyword>
<dbReference type="InterPro" id="IPR036397">
    <property type="entry name" value="RNaseH_sf"/>
</dbReference>
<evidence type="ECO:0000256" key="3">
    <source>
        <dbReference type="SAM" id="Coils"/>
    </source>
</evidence>
<evidence type="ECO:0000256" key="2">
    <source>
        <dbReference type="ARBA" id="ARBA00022839"/>
    </source>
</evidence>
<sequence length="507" mass="56250">MQNIQKSILNMVMQKWLNSDYLIIDTETTGLDNNAEVIEIAIINMHGDVLLNSLVKPTCSIPAAVTKINNITDEMVADAPLWHDVFPVILNIIDGKKWLAWNSKFDARLIIQTGIITGYFEDLPASKILDIAAKINNSQIDAKAVYDQWYGEFDSKRNNFKRQSLATAAERHNVSVNGAHRALADCMMVLGVLNAVCHSDYAVFEARYAELVADNDKAMEAMKQANEAVKLAHSKYSKLAAENAALKSALNDILQPDAAVLERNHRVRALDAMETPATDAFLAEVRASARNEGINYAASRLAAAFNHGFLDKPVSEVLDVTRMILSAKEDLSNDTDIFHEQVTSSVVLALLDENLQLQREKDAIEAVALAMRDDMRQAREQLEAAERSMAEQSAIVAAAEKLVRCKGRYHSELNYRALAKLFGVITPDLPPLVHENVHYAEAVEVEISALRQRIQELEAREVTLPAEKFCPSEYAGSQYWEETEVWNKAISACAVAVRAAGIKVKES</sequence>
<dbReference type="GO" id="GO:0008408">
    <property type="term" value="F:3'-5' exonuclease activity"/>
    <property type="evidence" value="ECO:0007669"/>
    <property type="project" value="TreeGrafter"/>
</dbReference>
<evidence type="ECO:0000259" key="4">
    <source>
        <dbReference type="SMART" id="SM00479"/>
    </source>
</evidence>
<dbReference type="InterPro" id="IPR025153">
    <property type="entry name" value="Ead_Ea22"/>
</dbReference>
<dbReference type="Gene3D" id="3.30.420.10">
    <property type="entry name" value="Ribonuclease H-like superfamily/Ribonuclease H"/>
    <property type="match status" value="1"/>
</dbReference>
<feature type="domain" description="Exonuclease" evidence="4">
    <location>
        <begin position="20"/>
        <end position="202"/>
    </location>
</feature>
<organism evidence="5">
    <name type="scientific">Salmonella enterica</name>
    <name type="common">Salmonella choleraesuis</name>
    <dbReference type="NCBI Taxonomy" id="28901"/>
    <lineage>
        <taxon>Bacteria</taxon>
        <taxon>Pseudomonadati</taxon>
        <taxon>Pseudomonadota</taxon>
        <taxon>Gammaproteobacteria</taxon>
        <taxon>Enterobacterales</taxon>
        <taxon>Enterobacteriaceae</taxon>
        <taxon>Salmonella</taxon>
    </lineage>
</organism>
<evidence type="ECO:0000256" key="1">
    <source>
        <dbReference type="ARBA" id="ARBA00022722"/>
    </source>
</evidence>
<reference evidence="5" key="1">
    <citation type="journal article" date="2018" name="Genome Biol.">
        <title>SKESA: strategic k-mer extension for scrupulous assemblies.</title>
        <authorList>
            <person name="Souvorov A."/>
            <person name="Agarwala R."/>
            <person name="Lipman D.J."/>
        </authorList>
    </citation>
    <scope>NUCLEOTIDE SEQUENCE</scope>
    <source>
        <strain evidence="5">MA.P544532/0</strain>
    </source>
</reference>
<dbReference type="SUPFAM" id="SSF53098">
    <property type="entry name" value="Ribonuclease H-like"/>
    <property type="match status" value="1"/>
</dbReference>
<dbReference type="EMBL" id="DAAWMO010000026">
    <property type="protein sequence ID" value="HAF8462665.1"/>
    <property type="molecule type" value="Genomic_DNA"/>
</dbReference>
<gene>
    <name evidence="5" type="ORF">G5U80_004617</name>
</gene>